<evidence type="ECO:0000313" key="18">
    <source>
        <dbReference type="Proteomes" id="UP001254848"/>
    </source>
</evidence>
<keyword evidence="12 15" id="KW-0457">Lysine biosynthesis</keyword>
<dbReference type="Gene3D" id="3.40.50.720">
    <property type="entry name" value="NAD(P)-binding Rossmann-like Domain"/>
    <property type="match status" value="1"/>
</dbReference>
<keyword evidence="7 15" id="KW-0028">Amino-acid biosynthesis</keyword>
<comment type="pathway">
    <text evidence="3 15">Amino-acid biosynthesis; L-threonine biosynthesis; L-threonine from L-aspartate: step 2/5.</text>
</comment>
<evidence type="ECO:0000256" key="2">
    <source>
        <dbReference type="ARBA" id="ARBA00005076"/>
    </source>
</evidence>
<dbReference type="Gene3D" id="3.30.360.10">
    <property type="entry name" value="Dihydrodipicolinate Reductase, domain 2"/>
    <property type="match status" value="1"/>
</dbReference>
<dbReference type="InterPro" id="IPR005986">
    <property type="entry name" value="Asp_semialdehyde_DH_beta"/>
</dbReference>
<evidence type="ECO:0000259" key="16">
    <source>
        <dbReference type="SMART" id="SM00859"/>
    </source>
</evidence>
<dbReference type="InterPro" id="IPR036291">
    <property type="entry name" value="NAD(P)-bd_dom_sf"/>
</dbReference>
<evidence type="ECO:0000256" key="13">
    <source>
        <dbReference type="ARBA" id="ARBA00023167"/>
    </source>
</evidence>
<comment type="catalytic activity">
    <reaction evidence="14 15">
        <text>L-aspartate 4-semialdehyde + phosphate + NADP(+) = 4-phospho-L-aspartate + NADPH + H(+)</text>
        <dbReference type="Rhea" id="RHEA:24284"/>
        <dbReference type="ChEBI" id="CHEBI:15378"/>
        <dbReference type="ChEBI" id="CHEBI:43474"/>
        <dbReference type="ChEBI" id="CHEBI:57535"/>
        <dbReference type="ChEBI" id="CHEBI:57783"/>
        <dbReference type="ChEBI" id="CHEBI:58349"/>
        <dbReference type="ChEBI" id="CHEBI:537519"/>
        <dbReference type="EC" id="1.2.1.11"/>
    </reaction>
</comment>
<dbReference type="SUPFAM" id="SSF55347">
    <property type="entry name" value="Glyceraldehyde-3-phosphate dehydrogenase-like, C-terminal domain"/>
    <property type="match status" value="1"/>
</dbReference>
<dbReference type="SMART" id="SM00859">
    <property type="entry name" value="Semialdhyde_dh"/>
    <property type="match status" value="1"/>
</dbReference>
<keyword evidence="10 15" id="KW-0220">Diaminopimelate biosynthesis</keyword>
<evidence type="ECO:0000256" key="7">
    <source>
        <dbReference type="ARBA" id="ARBA00022605"/>
    </source>
</evidence>
<dbReference type="InterPro" id="IPR012280">
    <property type="entry name" value="Semialdhyde_DH_dimer_dom"/>
</dbReference>
<dbReference type="PANTHER" id="PTHR46278">
    <property type="entry name" value="DEHYDROGENASE, PUTATIVE-RELATED"/>
    <property type="match status" value="1"/>
</dbReference>
<comment type="caution">
    <text evidence="17">The sequence shown here is derived from an EMBL/GenBank/DDBJ whole genome shotgun (WGS) entry which is preliminary data.</text>
</comment>
<dbReference type="GO" id="GO:0004073">
    <property type="term" value="F:aspartate-semialdehyde dehydrogenase activity"/>
    <property type="evidence" value="ECO:0007669"/>
    <property type="project" value="UniProtKB-EC"/>
</dbReference>
<keyword evidence="8 15" id="KW-0791">Threonine biosynthesis</keyword>
<evidence type="ECO:0000256" key="9">
    <source>
        <dbReference type="ARBA" id="ARBA00022857"/>
    </source>
</evidence>
<keyword evidence="18" id="KW-1185">Reference proteome</keyword>
<dbReference type="NCBIfam" id="TIGR01296">
    <property type="entry name" value="asd_B"/>
    <property type="match status" value="1"/>
</dbReference>
<dbReference type="Proteomes" id="UP001254848">
    <property type="component" value="Unassembled WGS sequence"/>
</dbReference>
<evidence type="ECO:0000256" key="11">
    <source>
        <dbReference type="ARBA" id="ARBA00023002"/>
    </source>
</evidence>
<dbReference type="CDD" id="cd18131">
    <property type="entry name" value="ASADH_C_bac_euk_like"/>
    <property type="match status" value="1"/>
</dbReference>
<evidence type="ECO:0000256" key="14">
    <source>
        <dbReference type="ARBA" id="ARBA00047891"/>
    </source>
</evidence>
<comment type="function">
    <text evidence="15">Catalyzes the NADPH-dependent formation of L-aspartate-semialdehyde (L-ASA) by the reductive dephosphorylation of L-aspartyl-4-phosphate.</text>
</comment>
<comment type="pathway">
    <text evidence="2 15">Amino-acid biosynthesis; L-lysine biosynthesis via DAP pathway; (S)-tetrahydrodipicolinate from L-aspartate: step 2/4.</text>
</comment>
<gene>
    <name evidence="15" type="primary">asd</name>
    <name evidence="17" type="ORF">Q4T40_14530</name>
</gene>
<dbReference type="Pfam" id="PF02774">
    <property type="entry name" value="Semialdhyde_dhC"/>
    <property type="match status" value="1"/>
</dbReference>
<evidence type="ECO:0000256" key="6">
    <source>
        <dbReference type="ARBA" id="ARBA00013120"/>
    </source>
</evidence>
<keyword evidence="9 15" id="KW-0521">NADP</keyword>
<evidence type="ECO:0000256" key="10">
    <source>
        <dbReference type="ARBA" id="ARBA00022915"/>
    </source>
</evidence>
<reference evidence="17 18" key="1">
    <citation type="submission" date="2023-07" db="EMBL/GenBank/DDBJ databases">
        <title>The novel representative of Negativicutes class, Anaeroselena agilis gen. nov. sp. nov.</title>
        <authorList>
            <person name="Prokofeva M.I."/>
            <person name="Elcheninov A.G."/>
            <person name="Klyukina A."/>
            <person name="Kublanov I.V."/>
            <person name="Frolov E.N."/>
            <person name="Podosokorskaya O.A."/>
        </authorList>
    </citation>
    <scope>NUCLEOTIDE SEQUENCE [LARGE SCALE GENOMIC DNA]</scope>
    <source>
        <strain evidence="17 18">4137-cl</strain>
    </source>
</reference>
<dbReference type="EC" id="1.2.1.11" evidence="6 15"/>
<dbReference type="Pfam" id="PF01118">
    <property type="entry name" value="Semialdhyde_dh"/>
    <property type="match status" value="1"/>
</dbReference>
<feature type="binding site" evidence="15">
    <location>
        <begin position="12"/>
        <end position="15"/>
    </location>
    <ligand>
        <name>NADP(+)</name>
        <dbReference type="ChEBI" id="CHEBI:58349"/>
    </ligand>
</feature>
<organism evidence="17 18">
    <name type="scientific">Anaeroselena agilis</name>
    <dbReference type="NCBI Taxonomy" id="3063788"/>
    <lineage>
        <taxon>Bacteria</taxon>
        <taxon>Bacillati</taxon>
        <taxon>Bacillota</taxon>
        <taxon>Negativicutes</taxon>
        <taxon>Acetonemataceae</taxon>
        <taxon>Anaeroselena</taxon>
    </lineage>
</organism>
<dbReference type="InterPro" id="IPR012080">
    <property type="entry name" value="Asp_semialdehyde_DH"/>
</dbReference>
<name>A0ABU3P1P6_9FIRM</name>
<feature type="binding site" evidence="15">
    <location>
        <position position="239"/>
    </location>
    <ligand>
        <name>substrate</name>
    </ligand>
</feature>
<dbReference type="NCBIfam" id="NF011456">
    <property type="entry name" value="PRK14874.1"/>
    <property type="match status" value="1"/>
</dbReference>
<evidence type="ECO:0000256" key="5">
    <source>
        <dbReference type="ARBA" id="ARBA00011738"/>
    </source>
</evidence>
<comment type="pathway">
    <text evidence="1 15">Amino-acid biosynthesis; L-methionine biosynthesis via de novo pathway; L-homoserine from L-aspartate: step 2/3.</text>
</comment>
<evidence type="ECO:0000256" key="3">
    <source>
        <dbReference type="ARBA" id="ARBA00005097"/>
    </source>
</evidence>
<dbReference type="PANTHER" id="PTHR46278:SF2">
    <property type="entry name" value="ASPARTATE-SEMIALDEHYDE DEHYDROGENASE"/>
    <property type="match status" value="1"/>
</dbReference>
<sequence length="341" mass="36940">MEKYNVAILGATGAVGTELLDILASRDFPIGKLRLLALEVGTTISFRGSDYVVEEATPEAFRDIQIAFFAGGPISKVLAPEAVKAGAVVIDNSSAFRLEPDVPLIVPEVNIADLNNHNGIIANPNCSTIIMALAINPIHQQAELKRVIVSTCQAVSGAGKAALDELNGQLRDLLDGRQPAASVLPVASLDEHYPIAFNLIPQIDVFQDEGYTKEEMKLVLETRKIMHLPSLPITATTVRAPVLRSHSEFLNLETSRKLPVEEARRILAAAPGVSVLDEPDRQIYPMPAFTAGRDEVFVGRIREDRTVPAGLNIWVVGDQIRKGAALNAIQIAEQLIARRLV</sequence>
<feature type="active site" description="Acyl-thioester intermediate" evidence="15">
    <location>
        <position position="126"/>
    </location>
</feature>
<feature type="binding site" evidence="15">
    <location>
        <begin position="156"/>
        <end position="157"/>
    </location>
    <ligand>
        <name>NADP(+)</name>
        <dbReference type="ChEBI" id="CHEBI:58349"/>
    </ligand>
</feature>
<dbReference type="InterPro" id="IPR000534">
    <property type="entry name" value="Semialdehyde_DH_NAD-bd"/>
</dbReference>
<evidence type="ECO:0000313" key="17">
    <source>
        <dbReference type="EMBL" id="MDT8902463.1"/>
    </source>
</evidence>
<feature type="active site" description="Proton acceptor" evidence="15">
    <location>
        <position position="246"/>
    </location>
</feature>
<keyword evidence="11 15" id="KW-0560">Oxidoreductase</keyword>
<keyword evidence="13 15" id="KW-0486">Methionine biosynthesis</keyword>
<evidence type="ECO:0000256" key="8">
    <source>
        <dbReference type="ARBA" id="ARBA00022697"/>
    </source>
</evidence>
<protein>
    <recommendedName>
        <fullName evidence="6 15">Aspartate-semialdehyde dehydrogenase</fullName>
        <shortName evidence="15">ASA dehydrogenase</shortName>
        <shortName evidence="15">ASADH</shortName>
        <ecNumber evidence="6 15">1.2.1.11</ecNumber>
    </recommendedName>
    <alternativeName>
        <fullName evidence="15">Aspartate-beta-semialdehyde dehydrogenase</fullName>
    </alternativeName>
</protein>
<evidence type="ECO:0000256" key="12">
    <source>
        <dbReference type="ARBA" id="ARBA00023154"/>
    </source>
</evidence>
<comment type="caution">
    <text evidence="15">Lacks conserved residue(s) required for the propagation of feature annotation.</text>
</comment>
<evidence type="ECO:0000256" key="4">
    <source>
        <dbReference type="ARBA" id="ARBA00010584"/>
    </source>
</evidence>
<dbReference type="RefSeq" id="WP_413780943.1">
    <property type="nucleotide sequence ID" value="NZ_JAUOZS010000001.1"/>
</dbReference>
<feature type="binding site" evidence="15">
    <location>
        <position position="319"/>
    </location>
    <ligand>
        <name>NADP(+)</name>
        <dbReference type="ChEBI" id="CHEBI:58349"/>
    </ligand>
</feature>
<proteinExistence type="inferred from homology"/>
<evidence type="ECO:0000256" key="1">
    <source>
        <dbReference type="ARBA" id="ARBA00005021"/>
    </source>
</evidence>
<dbReference type="CDD" id="cd02316">
    <property type="entry name" value="VcASADH2_like_N"/>
    <property type="match status" value="1"/>
</dbReference>
<dbReference type="HAMAP" id="MF_02121">
    <property type="entry name" value="ASADH"/>
    <property type="match status" value="1"/>
</dbReference>
<dbReference type="EMBL" id="JAUOZS010000001">
    <property type="protein sequence ID" value="MDT8902463.1"/>
    <property type="molecule type" value="Genomic_DNA"/>
</dbReference>
<dbReference type="PIRSF" id="PIRSF000148">
    <property type="entry name" value="ASA_dh"/>
    <property type="match status" value="1"/>
</dbReference>
<accession>A0ABU3P1P6</accession>
<comment type="similarity">
    <text evidence="4 15">Belongs to the aspartate-semialdehyde dehydrogenase family.</text>
</comment>
<feature type="domain" description="Semialdehyde dehydrogenase NAD-binding" evidence="16">
    <location>
        <begin position="5"/>
        <end position="117"/>
    </location>
</feature>
<feature type="binding site" evidence="15">
    <location>
        <position position="97"/>
    </location>
    <ligand>
        <name>phosphate</name>
        <dbReference type="ChEBI" id="CHEBI:43474"/>
    </ligand>
</feature>
<evidence type="ECO:0000256" key="15">
    <source>
        <dbReference type="HAMAP-Rule" id="MF_02121"/>
    </source>
</evidence>
<feature type="binding site" evidence="15">
    <location>
        <position position="153"/>
    </location>
    <ligand>
        <name>substrate</name>
    </ligand>
</feature>
<dbReference type="SUPFAM" id="SSF51735">
    <property type="entry name" value="NAD(P)-binding Rossmann-fold domains"/>
    <property type="match status" value="1"/>
</dbReference>
<comment type="subunit">
    <text evidence="5 15">Homodimer.</text>
</comment>